<gene>
    <name evidence="4" type="ordered locus">Bpet0788</name>
</gene>
<dbReference type="Gene3D" id="3.40.630.30">
    <property type="match status" value="1"/>
</dbReference>
<dbReference type="KEGG" id="bpt:Bpet0788"/>
<feature type="domain" description="N-acetyltransferase" evidence="3">
    <location>
        <begin position="5"/>
        <end position="166"/>
    </location>
</feature>
<evidence type="ECO:0000313" key="4">
    <source>
        <dbReference type="EMBL" id="CAP41120.1"/>
    </source>
</evidence>
<dbReference type="InterPro" id="IPR050832">
    <property type="entry name" value="Bact_Acetyltransf"/>
</dbReference>
<dbReference type="CDD" id="cd04301">
    <property type="entry name" value="NAT_SF"/>
    <property type="match status" value="1"/>
</dbReference>
<dbReference type="Pfam" id="PF00583">
    <property type="entry name" value="Acetyltransf_1"/>
    <property type="match status" value="1"/>
</dbReference>
<reference evidence="4 5" key="1">
    <citation type="journal article" date="2008" name="BMC Genomics">
        <title>The missing link: Bordetella petrii is endowed with both the metabolic versatility of environmental bacteria and virulence traits of pathogenic Bordetellae.</title>
        <authorList>
            <person name="Gross R."/>
            <person name="Guzman C.A."/>
            <person name="Sebaihia M."/>
            <person name="Martins Dos Santos V.A."/>
            <person name="Pieper D.H."/>
            <person name="Koebnik R."/>
            <person name="Lechner M."/>
            <person name="Bartels D."/>
            <person name="Buhrmester J."/>
            <person name="Choudhuri J.V."/>
            <person name="Ebensen T."/>
            <person name="Gaigalat L."/>
            <person name="Herrmann S."/>
            <person name="Khachane A.N."/>
            <person name="Larisch C."/>
            <person name="Link S."/>
            <person name="Linke B."/>
            <person name="Meyer F."/>
            <person name="Mormann S."/>
            <person name="Nakunst D."/>
            <person name="Rueckert C."/>
            <person name="Schneiker-Bekel S."/>
            <person name="Schulze K."/>
            <person name="Vorhoelter F.J."/>
            <person name="Yevsa T."/>
            <person name="Engle J.T."/>
            <person name="Goldman W.E."/>
            <person name="Puehler A."/>
            <person name="Goebel U.B."/>
            <person name="Goesmann A."/>
            <person name="Bloecker H."/>
            <person name="Kaiser O."/>
            <person name="Martinez-Arias R."/>
        </authorList>
    </citation>
    <scope>NUCLEOTIDE SEQUENCE [LARGE SCALE GENOMIC DNA]</scope>
    <source>
        <strain evidence="5">ATCC BAA-461 / DSM 12804 / CCUG 43448 / CIP 107267 / Se-1111R</strain>
    </source>
</reference>
<organism evidence="4 5">
    <name type="scientific">Bordetella petrii (strain ATCC BAA-461 / DSM 12804 / CCUG 43448 / CIP 107267 / Se-1111R)</name>
    <dbReference type="NCBI Taxonomy" id="340100"/>
    <lineage>
        <taxon>Bacteria</taxon>
        <taxon>Pseudomonadati</taxon>
        <taxon>Pseudomonadota</taxon>
        <taxon>Betaproteobacteria</taxon>
        <taxon>Burkholderiales</taxon>
        <taxon>Alcaligenaceae</taxon>
        <taxon>Bordetella</taxon>
    </lineage>
</organism>
<dbReference type="InterPro" id="IPR000182">
    <property type="entry name" value="GNAT_dom"/>
</dbReference>
<accession>A9I5N7</accession>
<keyword evidence="2 4" id="KW-0012">Acyltransferase</keyword>
<dbReference type="PROSITE" id="PS51186">
    <property type="entry name" value="GNAT"/>
    <property type="match status" value="1"/>
</dbReference>
<evidence type="ECO:0000256" key="1">
    <source>
        <dbReference type="ARBA" id="ARBA00022679"/>
    </source>
</evidence>
<keyword evidence="5" id="KW-1185">Reference proteome</keyword>
<dbReference type="eggNOG" id="COG1247">
    <property type="taxonomic scope" value="Bacteria"/>
</dbReference>
<dbReference type="Proteomes" id="UP000001225">
    <property type="component" value="Chromosome"/>
</dbReference>
<keyword evidence="1 4" id="KW-0808">Transferase</keyword>
<dbReference type="STRING" id="94624.Bpet0788"/>
<dbReference type="EMBL" id="AM902716">
    <property type="protein sequence ID" value="CAP41120.1"/>
    <property type="molecule type" value="Genomic_DNA"/>
</dbReference>
<dbReference type="PANTHER" id="PTHR43877">
    <property type="entry name" value="AMINOALKYLPHOSPHONATE N-ACETYLTRANSFERASE-RELATED-RELATED"/>
    <property type="match status" value="1"/>
</dbReference>
<proteinExistence type="predicted"/>
<dbReference type="GO" id="GO:0016747">
    <property type="term" value="F:acyltransferase activity, transferring groups other than amino-acyl groups"/>
    <property type="evidence" value="ECO:0007669"/>
    <property type="project" value="InterPro"/>
</dbReference>
<dbReference type="PANTHER" id="PTHR43877:SF2">
    <property type="entry name" value="AMINOALKYLPHOSPHONATE N-ACETYLTRANSFERASE-RELATED"/>
    <property type="match status" value="1"/>
</dbReference>
<evidence type="ECO:0000259" key="3">
    <source>
        <dbReference type="PROSITE" id="PS51186"/>
    </source>
</evidence>
<dbReference type="InterPro" id="IPR016181">
    <property type="entry name" value="Acyl_CoA_acyltransferase"/>
</dbReference>
<dbReference type="AlphaFoldDB" id="A9I5N7"/>
<protein>
    <submittedName>
        <fullName evidence="4">Acetyltransferase, GNAT-family</fullName>
        <ecNumber evidence="4">2.3.1.-</ecNumber>
    </submittedName>
</protein>
<evidence type="ECO:0000313" key="5">
    <source>
        <dbReference type="Proteomes" id="UP000001225"/>
    </source>
</evidence>
<dbReference type="EC" id="2.3.1.-" evidence="4"/>
<sequence length="187" mass="20603">MQSAFTLRRLDTNDAARYRQLRLESLRDSPTAYGSSWEEESAQPLEWFARRLEQGWTLGGWQGERLCGIATVVAHELVKMRHKGVIVGVYVHPDARGRGLGQALIRGLIAHATGRFDNLLLSAEAANMAACRLYRKLGFVEYGREPRAMKIGGRFYDEVLMALQLPAATPDAGQPAPPSAGQPTPNA</sequence>
<dbReference type="SUPFAM" id="SSF55729">
    <property type="entry name" value="Acyl-CoA N-acyltransferases (Nat)"/>
    <property type="match status" value="1"/>
</dbReference>
<evidence type="ECO:0000256" key="2">
    <source>
        <dbReference type="ARBA" id="ARBA00023315"/>
    </source>
</evidence>
<name>A9I5N7_BORPD</name>